<gene>
    <name evidence="3" type="ORF">SAMN02745196_00824</name>
</gene>
<dbReference type="Pfam" id="PF12671">
    <property type="entry name" value="Amidase_6"/>
    <property type="match status" value="1"/>
</dbReference>
<feature type="chain" id="PRO_5012206422" evidence="1">
    <location>
        <begin position="30"/>
        <end position="393"/>
    </location>
</feature>
<dbReference type="PANTHER" id="PTHR40032:SF1">
    <property type="entry name" value="EXPORTED PROTEIN"/>
    <property type="match status" value="1"/>
</dbReference>
<keyword evidence="1" id="KW-0732">Signal</keyword>
<evidence type="ECO:0000256" key="1">
    <source>
        <dbReference type="SAM" id="SignalP"/>
    </source>
</evidence>
<dbReference type="PANTHER" id="PTHR40032">
    <property type="entry name" value="EXPORTED PROTEIN-RELATED"/>
    <property type="match status" value="1"/>
</dbReference>
<protein>
    <submittedName>
        <fullName evidence="3">Putative amidase domain-containing protein</fullName>
    </submittedName>
</protein>
<dbReference type="STRING" id="1121306.SAMN02745196_00824"/>
<keyword evidence="4" id="KW-1185">Reference proteome</keyword>
<evidence type="ECO:0000259" key="2">
    <source>
        <dbReference type="Pfam" id="PF12671"/>
    </source>
</evidence>
<organism evidence="3 4">
    <name type="scientific">Clostridium collagenovorans DSM 3089</name>
    <dbReference type="NCBI Taxonomy" id="1121306"/>
    <lineage>
        <taxon>Bacteria</taxon>
        <taxon>Bacillati</taxon>
        <taxon>Bacillota</taxon>
        <taxon>Clostridia</taxon>
        <taxon>Eubacteriales</taxon>
        <taxon>Clostridiaceae</taxon>
        <taxon>Clostridium</taxon>
    </lineage>
</organism>
<feature type="domain" description="Putative amidase" evidence="2">
    <location>
        <begin position="215"/>
        <end position="390"/>
    </location>
</feature>
<dbReference type="EMBL" id="FQXP01000003">
    <property type="protein sequence ID" value="SHH57352.1"/>
    <property type="molecule type" value="Genomic_DNA"/>
</dbReference>
<proteinExistence type="predicted"/>
<accession>A0A1M5U2V3</accession>
<dbReference type="InterPro" id="IPR024301">
    <property type="entry name" value="Amidase_6"/>
</dbReference>
<name>A0A1M5U2V3_9CLOT</name>
<dbReference type="RefSeq" id="WP_072830312.1">
    <property type="nucleotide sequence ID" value="NZ_FQXP01000003.1"/>
</dbReference>
<dbReference type="OrthoDB" id="2194542at2"/>
<dbReference type="AlphaFoldDB" id="A0A1M5U2V3"/>
<reference evidence="3 4" key="1">
    <citation type="submission" date="2016-11" db="EMBL/GenBank/DDBJ databases">
        <authorList>
            <person name="Jaros S."/>
            <person name="Januszkiewicz K."/>
            <person name="Wedrychowicz H."/>
        </authorList>
    </citation>
    <scope>NUCLEOTIDE SEQUENCE [LARGE SCALE GENOMIC DNA]</scope>
    <source>
        <strain evidence="3 4">DSM 3089</strain>
    </source>
</reference>
<evidence type="ECO:0000313" key="3">
    <source>
        <dbReference type="EMBL" id="SHH57352.1"/>
    </source>
</evidence>
<evidence type="ECO:0000313" key="4">
    <source>
        <dbReference type="Proteomes" id="UP000184526"/>
    </source>
</evidence>
<feature type="signal peptide" evidence="1">
    <location>
        <begin position="1"/>
        <end position="29"/>
    </location>
</feature>
<dbReference type="Proteomes" id="UP000184526">
    <property type="component" value="Unassembled WGS sequence"/>
</dbReference>
<sequence>MNKKMKFSKFICFILIFLLSFSIMPKCLATEEAENSRKEIEDFINNYFNTRNNSFIDGNIENVINKYDLSKDNAKYALDHEVRRLKYLRDWSSERGIKLVKINSISNFKNFTPNAKNCSLRVDEEFIVNYAYEKGEKNINTFGISLFHFINLTKQENTWLISKDWYLDCFEDALKSYNGDFSNSILPDPKVKSHDISTLIRCEEDNIVQVKEKGYNRISAANYADKYCGVTSLSDNSDKYDKKYPNYTGIGGNCTNFVSQCLGDKEGGHLPQDYTWCSTVKNGKRDSSPSWINADAFKDYILYSGKGKIIKNGDFKNLLCKNEESTKHSFCNLQIGDVVSYSKKGDIDHNAIITGFDSSGYPLINSHTVDRYHVPFDLGWGDKGISFYMIHIK</sequence>